<keyword evidence="4" id="KW-0547">Nucleotide-binding</keyword>
<dbReference type="Pfam" id="PF02874">
    <property type="entry name" value="ATP-synt_ab_N"/>
    <property type="match status" value="1"/>
</dbReference>
<keyword evidence="6" id="KW-0653">Protein transport</keyword>
<accession>A0A3N0UZN6</accession>
<dbReference type="InterPro" id="IPR050053">
    <property type="entry name" value="ATPase_alpha/beta_chains"/>
</dbReference>
<dbReference type="InterPro" id="IPR003593">
    <property type="entry name" value="AAA+_ATPase"/>
</dbReference>
<keyword evidence="3" id="KW-0963">Cytoplasm</keyword>
<dbReference type="GO" id="GO:0045259">
    <property type="term" value="C:proton-transporting ATP synthase complex"/>
    <property type="evidence" value="ECO:0007669"/>
    <property type="project" value="UniProtKB-KW"/>
</dbReference>
<dbReference type="EMBL" id="RJVP01000004">
    <property type="protein sequence ID" value="ROH85905.1"/>
    <property type="molecule type" value="Genomic_DNA"/>
</dbReference>
<dbReference type="InterPro" id="IPR027417">
    <property type="entry name" value="P-loop_NTPase"/>
</dbReference>
<keyword evidence="2" id="KW-0813">Transport</keyword>
<keyword evidence="9" id="KW-0139">CF(1)</keyword>
<dbReference type="Gene3D" id="3.40.50.12240">
    <property type="match status" value="1"/>
</dbReference>
<dbReference type="InterPro" id="IPR004100">
    <property type="entry name" value="ATPase_F1/V1/A1_a/bsu_N"/>
</dbReference>
<dbReference type="InterPro" id="IPR000194">
    <property type="entry name" value="ATPase_F1/V1/A1_a/bsu_nucl-bd"/>
</dbReference>
<evidence type="ECO:0000256" key="3">
    <source>
        <dbReference type="ARBA" id="ARBA00022490"/>
    </source>
</evidence>
<dbReference type="PANTHER" id="PTHR15184">
    <property type="entry name" value="ATP SYNTHASE"/>
    <property type="match status" value="1"/>
</dbReference>
<dbReference type="InterPro" id="IPR005714">
    <property type="entry name" value="ATPase_T3SS_FliI/YscN"/>
</dbReference>
<dbReference type="Pfam" id="PF00006">
    <property type="entry name" value="ATP-synt_ab"/>
    <property type="match status" value="1"/>
</dbReference>
<dbReference type="GO" id="GO:0030257">
    <property type="term" value="C:type III protein secretion system complex"/>
    <property type="evidence" value="ECO:0007669"/>
    <property type="project" value="InterPro"/>
</dbReference>
<dbReference type="GO" id="GO:0005737">
    <property type="term" value="C:cytoplasm"/>
    <property type="evidence" value="ECO:0007669"/>
    <property type="project" value="UniProtKB-SubCell"/>
</dbReference>
<evidence type="ECO:0000259" key="11">
    <source>
        <dbReference type="SMART" id="SM00382"/>
    </source>
</evidence>
<evidence type="ECO:0000256" key="2">
    <source>
        <dbReference type="ARBA" id="ARBA00022448"/>
    </source>
</evidence>
<evidence type="ECO:0000256" key="4">
    <source>
        <dbReference type="ARBA" id="ARBA00022741"/>
    </source>
</evidence>
<dbReference type="AlphaFoldDB" id="A0A3N0UZN6"/>
<proteinExistence type="predicted"/>
<comment type="subcellular location">
    <subcellularLocation>
        <location evidence="1">Cytoplasm</location>
    </subcellularLocation>
</comment>
<keyword evidence="7" id="KW-1278">Translocase</keyword>
<name>A0A3N0UZN6_9PROT</name>
<organism evidence="12 13">
    <name type="scientific">Pseudomethylobacillus aquaticus</name>
    <dbReference type="NCBI Taxonomy" id="2676064"/>
    <lineage>
        <taxon>Bacteria</taxon>
        <taxon>Pseudomonadati</taxon>
        <taxon>Pseudomonadota</taxon>
        <taxon>Betaproteobacteria</taxon>
        <taxon>Nitrosomonadales</taxon>
        <taxon>Methylophilaceae</taxon>
        <taxon>Pseudomethylobacillus</taxon>
    </lineage>
</organism>
<dbReference type="GO" id="GO:0008564">
    <property type="term" value="F:protein-exporting ATPase activity"/>
    <property type="evidence" value="ECO:0007669"/>
    <property type="project" value="UniProtKB-EC"/>
</dbReference>
<dbReference type="GO" id="GO:0030254">
    <property type="term" value="P:protein secretion by the type III secretion system"/>
    <property type="evidence" value="ECO:0007669"/>
    <property type="project" value="InterPro"/>
</dbReference>
<dbReference type="GO" id="GO:0005524">
    <property type="term" value="F:ATP binding"/>
    <property type="evidence" value="ECO:0007669"/>
    <property type="project" value="UniProtKB-KW"/>
</dbReference>
<keyword evidence="13" id="KW-1185">Reference proteome</keyword>
<dbReference type="RefSeq" id="WP_123237679.1">
    <property type="nucleotide sequence ID" value="NZ_RJVP01000004.1"/>
</dbReference>
<dbReference type="NCBIfam" id="TIGR01026">
    <property type="entry name" value="fliI_yscN"/>
    <property type="match status" value="1"/>
</dbReference>
<dbReference type="InterPro" id="IPR020003">
    <property type="entry name" value="ATPase_a/bsu_AS"/>
</dbReference>
<dbReference type="Pfam" id="PF18269">
    <property type="entry name" value="T3SS_ATPase_C"/>
    <property type="match status" value="1"/>
</dbReference>
<evidence type="ECO:0000313" key="12">
    <source>
        <dbReference type="EMBL" id="ROH85905.1"/>
    </source>
</evidence>
<dbReference type="Proteomes" id="UP000275137">
    <property type="component" value="Unassembled WGS sequence"/>
</dbReference>
<dbReference type="PROSITE" id="PS00152">
    <property type="entry name" value="ATPASE_ALPHA_BETA"/>
    <property type="match status" value="1"/>
</dbReference>
<keyword evidence="5" id="KW-0067">ATP-binding</keyword>
<comment type="catalytic activity">
    <reaction evidence="10">
        <text>ATP + H2O + cellular proteinSide 1 = ADP + phosphate + cellular proteinSide 2.</text>
        <dbReference type="EC" id="7.4.2.8"/>
    </reaction>
</comment>
<protein>
    <submittedName>
        <fullName evidence="12">FliI/YscN family ATPase</fullName>
    </submittedName>
</protein>
<evidence type="ECO:0000256" key="9">
    <source>
        <dbReference type="ARBA" id="ARBA00023196"/>
    </source>
</evidence>
<dbReference type="PANTHER" id="PTHR15184:SF9">
    <property type="entry name" value="SPI-1 TYPE 3 SECRETION SYSTEM ATPASE"/>
    <property type="match status" value="1"/>
</dbReference>
<evidence type="ECO:0000256" key="10">
    <source>
        <dbReference type="ARBA" id="ARBA00034006"/>
    </source>
</evidence>
<evidence type="ECO:0000256" key="7">
    <source>
        <dbReference type="ARBA" id="ARBA00022967"/>
    </source>
</evidence>
<comment type="caution">
    <text evidence="12">The sequence shown here is derived from an EMBL/GenBank/DDBJ whole genome shotgun (WGS) entry which is preliminary data.</text>
</comment>
<gene>
    <name evidence="12" type="ORF">ED236_09245</name>
</gene>
<dbReference type="GO" id="GO:0046933">
    <property type="term" value="F:proton-transporting ATP synthase activity, rotational mechanism"/>
    <property type="evidence" value="ECO:0007669"/>
    <property type="project" value="TreeGrafter"/>
</dbReference>
<dbReference type="SMART" id="SM00382">
    <property type="entry name" value="AAA"/>
    <property type="match status" value="1"/>
</dbReference>
<keyword evidence="8" id="KW-0472">Membrane</keyword>
<evidence type="ECO:0000256" key="8">
    <source>
        <dbReference type="ARBA" id="ARBA00023136"/>
    </source>
</evidence>
<dbReference type="SUPFAM" id="SSF52540">
    <property type="entry name" value="P-loop containing nucleoside triphosphate hydrolases"/>
    <property type="match status" value="1"/>
</dbReference>
<keyword evidence="9" id="KW-0066">ATP synthesis</keyword>
<evidence type="ECO:0000256" key="5">
    <source>
        <dbReference type="ARBA" id="ARBA00022840"/>
    </source>
</evidence>
<dbReference type="GO" id="GO:0016887">
    <property type="term" value="F:ATP hydrolysis activity"/>
    <property type="evidence" value="ECO:0007669"/>
    <property type="project" value="InterPro"/>
</dbReference>
<dbReference type="InterPro" id="IPR040627">
    <property type="entry name" value="T3SS_ATPase_C"/>
</dbReference>
<dbReference type="CDD" id="cd01136">
    <property type="entry name" value="ATPase_flagellum-secretory_path_III"/>
    <property type="match status" value="1"/>
</dbReference>
<feature type="domain" description="AAA+ ATPase" evidence="11">
    <location>
        <begin position="162"/>
        <end position="344"/>
    </location>
</feature>
<evidence type="ECO:0000256" key="6">
    <source>
        <dbReference type="ARBA" id="ARBA00022927"/>
    </source>
</evidence>
<reference evidence="12 13" key="1">
    <citation type="submission" date="2018-10" db="EMBL/GenBank/DDBJ databases">
        <authorList>
            <person name="Chen W.-M."/>
        </authorList>
    </citation>
    <scope>NUCLEOTIDE SEQUENCE [LARGE SCALE GENOMIC DNA]</scope>
    <source>
        <strain evidence="12 13">H-5</strain>
    </source>
</reference>
<evidence type="ECO:0000313" key="13">
    <source>
        <dbReference type="Proteomes" id="UP000275137"/>
    </source>
</evidence>
<sequence>MLSRHNVDWPRAVAHLQRKSLYRSAGRVTKISSLVVEASGVRGLVGDLCTIQNGKHRTADCMAEIVGFRDKTTLLMPYGETKGLGLDSEVVALGSAATIKVCNQYLGRVIDPFGKPLDGRPLEATDQVPLRGGCHNPLNRKRITEVLETGVRVIDTFLPLGKGQRIGIFAGSGVGKTTLLGMIARHTKADINVIALIGERGREVRDFIDKALQADTLSRSVIVVATSDQPALVRELAAHTATAIAEYFCAKQKEVLLIMDSVTRFAMAHREIGLAVGEPATARGYTPSAFGALPKLLERAGNFEGRGSITGIYTVLVEGDDMHEPVSDHMRAILDGHIVLSRDLANHGHYPAINTLASISRLASDLWSKDQQQLITKILRLLSVRERHKDMIEIGAYRAGSNPEVDHAIALYAALESFLIQSQDDIKPRAQLFQKLTELLAKYVG</sequence>
<dbReference type="FunFam" id="3.40.50.12240:FF:000002">
    <property type="entry name" value="Flagellum-specific ATP synthase FliI"/>
    <property type="match status" value="1"/>
</dbReference>
<evidence type="ECO:0000256" key="1">
    <source>
        <dbReference type="ARBA" id="ARBA00004496"/>
    </source>
</evidence>